<dbReference type="GO" id="GO:0046983">
    <property type="term" value="F:protein dimerization activity"/>
    <property type="evidence" value="ECO:0007669"/>
    <property type="project" value="InterPro"/>
</dbReference>
<gene>
    <name evidence="3" type="primary">LOC112688824</name>
</gene>
<dbReference type="Pfam" id="PF05699">
    <property type="entry name" value="Dimer_Tnp_hAT"/>
    <property type="match status" value="1"/>
</dbReference>
<evidence type="ECO:0000259" key="1">
    <source>
        <dbReference type="Pfam" id="PF05699"/>
    </source>
</evidence>
<proteinExistence type="predicted"/>
<reference evidence="3" key="1">
    <citation type="submission" date="2025-08" db="UniProtKB">
        <authorList>
            <consortium name="RefSeq"/>
        </authorList>
    </citation>
    <scope>IDENTIFICATION</scope>
    <source>
        <tissue evidence="3">Whole body</tissue>
    </source>
</reference>
<dbReference type="PANTHER" id="PTHR45913">
    <property type="entry name" value="EPM2A-INTERACTING PROTEIN 1"/>
    <property type="match status" value="1"/>
</dbReference>
<dbReference type="InterPro" id="IPR012337">
    <property type="entry name" value="RNaseH-like_sf"/>
</dbReference>
<protein>
    <submittedName>
        <fullName evidence="3">General transcription factor II-I repeat domain-containing protein 2A-like</fullName>
    </submittedName>
</protein>
<organism evidence="2 3">
    <name type="scientific">Sipha flava</name>
    <name type="common">yellow sugarcane aphid</name>
    <dbReference type="NCBI Taxonomy" id="143950"/>
    <lineage>
        <taxon>Eukaryota</taxon>
        <taxon>Metazoa</taxon>
        <taxon>Ecdysozoa</taxon>
        <taxon>Arthropoda</taxon>
        <taxon>Hexapoda</taxon>
        <taxon>Insecta</taxon>
        <taxon>Pterygota</taxon>
        <taxon>Neoptera</taxon>
        <taxon>Paraneoptera</taxon>
        <taxon>Hemiptera</taxon>
        <taxon>Sternorrhyncha</taxon>
        <taxon>Aphidomorpha</taxon>
        <taxon>Aphidoidea</taxon>
        <taxon>Aphididae</taxon>
        <taxon>Sipha</taxon>
    </lineage>
</organism>
<dbReference type="Proteomes" id="UP000694846">
    <property type="component" value="Unplaced"/>
</dbReference>
<evidence type="ECO:0000313" key="3">
    <source>
        <dbReference type="RefSeq" id="XP_025417996.1"/>
    </source>
</evidence>
<dbReference type="RefSeq" id="XP_025417996.1">
    <property type="nucleotide sequence ID" value="XM_025562211.1"/>
</dbReference>
<evidence type="ECO:0000313" key="2">
    <source>
        <dbReference type="Proteomes" id="UP000694846"/>
    </source>
</evidence>
<keyword evidence="2" id="KW-1185">Reference proteome</keyword>
<dbReference type="PANTHER" id="PTHR45913:SF21">
    <property type="entry name" value="DUF4371 DOMAIN-CONTAINING PROTEIN"/>
    <property type="match status" value="1"/>
</dbReference>
<dbReference type="SUPFAM" id="SSF53098">
    <property type="entry name" value="Ribonuclease H-like"/>
    <property type="match status" value="1"/>
</dbReference>
<dbReference type="InterPro" id="IPR008906">
    <property type="entry name" value="HATC_C_dom"/>
</dbReference>
<sequence length="324" mass="37399">MSGRGLKRKIDSECRVFNEKWSLDYFVIYSAATKASFRTSHLLAKRGKAFSDGSLIKECIIQTVEEICPERIDTFKNISLSGNTVTRRIDDITLDESTDVSDTSQLLLFIRGVNKDLEISNELLSENLKCITTDGGRNMCGTKKGVIGQIFTNCEKEGFKPMTLHSLDLSCVMDPIISTVNFIRLSELRHRQFQDFLKEIETEYQDIPCDIEKLPSTLQMEMINLQSNDALKIKHREETLVDFYKFFLDIEYPNLKKFAIKYISVFATTYLCKQTFSKMKYIKSKYRSAMTDKHLESILKIGTSNIQPQFDRILAEKHQFHTSH</sequence>
<accession>A0A8B8G5Y5</accession>
<dbReference type="GeneID" id="112688824"/>
<feature type="domain" description="HAT C-terminal dimerisation" evidence="1">
    <location>
        <begin position="236"/>
        <end position="299"/>
    </location>
</feature>
<dbReference type="OrthoDB" id="6623113at2759"/>
<name>A0A8B8G5Y5_9HEMI</name>
<dbReference type="AlphaFoldDB" id="A0A8B8G5Y5"/>